<feature type="transmembrane region" description="Helical" evidence="6">
    <location>
        <begin position="600"/>
        <end position="623"/>
    </location>
</feature>
<keyword evidence="8" id="KW-1185">Reference proteome</keyword>
<organism evidence="7 8">
    <name type="scientific">Rhodotorula paludigena</name>
    <dbReference type="NCBI Taxonomy" id="86838"/>
    <lineage>
        <taxon>Eukaryota</taxon>
        <taxon>Fungi</taxon>
        <taxon>Dikarya</taxon>
        <taxon>Basidiomycota</taxon>
        <taxon>Pucciniomycotina</taxon>
        <taxon>Microbotryomycetes</taxon>
        <taxon>Sporidiobolales</taxon>
        <taxon>Sporidiobolaceae</taxon>
        <taxon>Rhodotorula</taxon>
    </lineage>
</organism>
<evidence type="ECO:0000256" key="6">
    <source>
        <dbReference type="SAM" id="Phobius"/>
    </source>
</evidence>
<keyword evidence="3 6" id="KW-1133">Transmembrane helix</keyword>
<feature type="compositionally biased region" description="Basic and acidic residues" evidence="5">
    <location>
        <begin position="831"/>
        <end position="840"/>
    </location>
</feature>
<evidence type="ECO:0000313" key="8">
    <source>
        <dbReference type="Proteomes" id="UP001342314"/>
    </source>
</evidence>
<dbReference type="EMBL" id="BQKY01000017">
    <property type="protein sequence ID" value="GJN94314.1"/>
    <property type="molecule type" value="Genomic_DNA"/>
</dbReference>
<feature type="transmembrane region" description="Helical" evidence="6">
    <location>
        <begin position="443"/>
        <end position="463"/>
    </location>
</feature>
<feature type="transmembrane region" description="Helical" evidence="6">
    <location>
        <begin position="699"/>
        <end position="722"/>
    </location>
</feature>
<protein>
    <recommendedName>
        <fullName evidence="9">Major facilitator superfamily (MFS) profile domain-containing protein</fullName>
    </recommendedName>
</protein>
<keyword evidence="4 6" id="KW-0472">Membrane</keyword>
<dbReference type="InterPro" id="IPR011701">
    <property type="entry name" value="MFS"/>
</dbReference>
<feature type="transmembrane region" description="Helical" evidence="6">
    <location>
        <begin position="408"/>
        <end position="431"/>
    </location>
</feature>
<evidence type="ECO:0000256" key="4">
    <source>
        <dbReference type="ARBA" id="ARBA00023136"/>
    </source>
</evidence>
<feature type="transmembrane region" description="Helical" evidence="6">
    <location>
        <begin position="767"/>
        <end position="785"/>
    </location>
</feature>
<feature type="transmembrane region" description="Helical" evidence="6">
    <location>
        <begin position="668"/>
        <end position="687"/>
    </location>
</feature>
<name>A0AAV5GUV7_9BASI</name>
<accession>A0AAV5GUV7</accession>
<evidence type="ECO:0000313" key="7">
    <source>
        <dbReference type="EMBL" id="GJN94314.1"/>
    </source>
</evidence>
<dbReference type="GO" id="GO:0022857">
    <property type="term" value="F:transmembrane transporter activity"/>
    <property type="evidence" value="ECO:0007669"/>
    <property type="project" value="InterPro"/>
</dbReference>
<comment type="subcellular location">
    <subcellularLocation>
        <location evidence="1">Membrane</location>
        <topology evidence="1">Multi-pass membrane protein</topology>
    </subcellularLocation>
</comment>
<evidence type="ECO:0000256" key="3">
    <source>
        <dbReference type="ARBA" id="ARBA00022989"/>
    </source>
</evidence>
<feature type="transmembrane region" description="Helical" evidence="6">
    <location>
        <begin position="566"/>
        <end position="588"/>
    </location>
</feature>
<proteinExistence type="predicted"/>
<evidence type="ECO:0000256" key="5">
    <source>
        <dbReference type="SAM" id="MobiDB-lite"/>
    </source>
</evidence>
<dbReference type="GO" id="GO:0016020">
    <property type="term" value="C:membrane"/>
    <property type="evidence" value="ECO:0007669"/>
    <property type="project" value="UniProtKB-SubCell"/>
</dbReference>
<feature type="transmembrane region" description="Helical" evidence="6">
    <location>
        <begin position="729"/>
        <end position="747"/>
    </location>
</feature>
<dbReference type="SUPFAM" id="SSF103473">
    <property type="entry name" value="MFS general substrate transporter"/>
    <property type="match status" value="1"/>
</dbReference>
<feature type="region of interest" description="Disordered" evidence="5">
    <location>
        <begin position="211"/>
        <end position="242"/>
    </location>
</feature>
<dbReference type="PANTHER" id="PTHR23507:SF1">
    <property type="entry name" value="FI18259P1-RELATED"/>
    <property type="match status" value="1"/>
</dbReference>
<feature type="region of interest" description="Disordered" evidence="5">
    <location>
        <begin position="57"/>
        <end position="151"/>
    </location>
</feature>
<dbReference type="Gene3D" id="1.20.1250.20">
    <property type="entry name" value="MFS general substrate transporter like domains"/>
    <property type="match status" value="1"/>
</dbReference>
<feature type="transmembrane region" description="Helical" evidence="6">
    <location>
        <begin position="369"/>
        <end position="396"/>
    </location>
</feature>
<dbReference type="Pfam" id="PF07690">
    <property type="entry name" value="MFS_1"/>
    <property type="match status" value="1"/>
</dbReference>
<feature type="compositionally biased region" description="Basic residues" evidence="5">
    <location>
        <begin position="141"/>
        <end position="151"/>
    </location>
</feature>
<feature type="compositionally biased region" description="Basic and acidic residues" evidence="5">
    <location>
        <begin position="801"/>
        <end position="810"/>
    </location>
</feature>
<feature type="compositionally biased region" description="Basic and acidic residues" evidence="5">
    <location>
        <begin position="66"/>
        <end position="75"/>
    </location>
</feature>
<feature type="compositionally biased region" description="Low complexity" evidence="5">
    <location>
        <begin position="110"/>
        <end position="122"/>
    </location>
</feature>
<dbReference type="InterPro" id="IPR036259">
    <property type="entry name" value="MFS_trans_sf"/>
</dbReference>
<feature type="region of interest" description="Disordered" evidence="5">
    <location>
        <begin position="1"/>
        <end position="38"/>
    </location>
</feature>
<dbReference type="AlphaFoldDB" id="A0AAV5GUV7"/>
<feature type="region of interest" description="Disordered" evidence="5">
    <location>
        <begin position="797"/>
        <end position="852"/>
    </location>
</feature>
<dbReference type="Proteomes" id="UP001342314">
    <property type="component" value="Unassembled WGS sequence"/>
</dbReference>
<comment type="caution">
    <text evidence="7">The sequence shown here is derived from an EMBL/GenBank/DDBJ whole genome shotgun (WGS) entry which is preliminary data.</text>
</comment>
<evidence type="ECO:0008006" key="9">
    <source>
        <dbReference type="Google" id="ProtNLM"/>
    </source>
</evidence>
<gene>
    <name evidence="7" type="ORF">Rhopal_007388-T1</name>
</gene>
<keyword evidence="2 6" id="KW-0812">Transmembrane</keyword>
<evidence type="ECO:0000256" key="1">
    <source>
        <dbReference type="ARBA" id="ARBA00004141"/>
    </source>
</evidence>
<dbReference type="PANTHER" id="PTHR23507">
    <property type="entry name" value="ZGC:174356"/>
    <property type="match status" value="1"/>
</dbReference>
<feature type="transmembrane region" description="Helical" evidence="6">
    <location>
        <begin position="342"/>
        <end position="363"/>
    </location>
</feature>
<sequence length="852" mass="90341">MAPSPPRSRPASPASEPSDDDHPLHLAPHTVASPALAAYEGDPPAVLADRLLLRHTDSGRSIPRAPRPDAAHLDHPTASNPGSAIELDDAALGGHAPAHSPTLGRAGEPDAAADAHSTAYATPGTRPSDGDDDRDDEARSSRSRSKSRTRKLRWYQRPSPVWFFPGTICMALTMGMTVAPKLEIYTQLICRAMPVDKSGVTLPPPVLDRALPGSAMDPLPRTPGVRIPPSGNGSESESATAAPVNEHETKFLFEWIADSPHSVPAAGAHHAYGASATTAAAGGLPDAGNGGVTWSEQCRKSGAVQGAVAELAWILTMLMGLVSCVTALWWGSYSDRRGRKPVLLVSLAGAIMMDSVFLLTVHYHDVLSYNFLFLGPLLDGLVGGYTTAQAVVYAYLSDCTPAGSRARVFSLLGGCMMFGFALGPLLGSYLITAASPSPTAVLAPFYAALALHALYWLVMACVLPESLSRDRQLKARERHAVDRKLRREQEEADERACKSGAERAWLSVGGEGKGLEDEERRTNIEWGAHLDEYAHPEDVWRGRDGAAAAGGKGAGRKRDWSLTKVATAYACNMLLLGVMATKLIYANYEFGWTSVEDGLYLSFIGFLRVFALVVILPLVIRLVRRRAPPSPSRPRPAEAGAAQKAWDGESRWLKVVADSHFDLGLARWSLVLDLAGYLLFSLAPLVGAPRGSDAHTATFLVAIFVQSLGSGASPAIQSLALAHASPRDAGTLFASLGVVQALASQVVGPGGFSLLFKATIGTFDEAIFVAALACSAAGLATLLLVRLRRVYVQPRSGGAAEGEHADAEARAEDEEPGRSAGMRKSASASSGEERERARGRSEHRRGSAPALA</sequence>
<reference evidence="7 8" key="1">
    <citation type="submission" date="2021-12" db="EMBL/GenBank/DDBJ databases">
        <title>High titer production of polyol ester of fatty acids by Rhodotorula paludigena BS15 towards product separation-free biomass refinery.</title>
        <authorList>
            <person name="Mano J."/>
            <person name="Ono H."/>
            <person name="Tanaka T."/>
            <person name="Naito K."/>
            <person name="Sushida H."/>
            <person name="Ike M."/>
            <person name="Tokuyasu K."/>
            <person name="Kitaoka M."/>
        </authorList>
    </citation>
    <scope>NUCLEOTIDE SEQUENCE [LARGE SCALE GENOMIC DNA]</scope>
    <source>
        <strain evidence="7 8">BS15</strain>
    </source>
</reference>
<evidence type="ECO:0000256" key="2">
    <source>
        <dbReference type="ARBA" id="ARBA00022692"/>
    </source>
</evidence>
<feature type="transmembrane region" description="Helical" evidence="6">
    <location>
        <begin position="311"/>
        <end position="330"/>
    </location>
</feature>